<evidence type="ECO:0000313" key="3">
    <source>
        <dbReference type="Proteomes" id="UP000076998"/>
    </source>
</evidence>
<sequence>MNTVVGDWKAWSWGERAGVIVLAASVILLVWAAFQYGAGHDVAFFALFGALVAGITGLGVHVASREARFRRRAPSHER</sequence>
<comment type="caution">
    <text evidence="2">The sequence shown here is derived from an EMBL/GenBank/DDBJ whole genome shotgun (WGS) entry which is preliminary data.</text>
</comment>
<feature type="transmembrane region" description="Helical" evidence="1">
    <location>
        <begin position="42"/>
        <end position="63"/>
    </location>
</feature>
<reference evidence="2 3" key="1">
    <citation type="submission" date="2016-02" db="EMBL/GenBank/DDBJ databases">
        <authorList>
            <person name="Wen L."/>
            <person name="He K."/>
            <person name="Yang H."/>
        </authorList>
    </citation>
    <scope>NUCLEOTIDE SEQUENCE [LARGE SCALE GENOMIC DNA]</scope>
    <source>
        <strain evidence="2 3">CD11_3</strain>
    </source>
</reference>
<keyword evidence="1" id="KW-0472">Membrane</keyword>
<evidence type="ECO:0000313" key="2">
    <source>
        <dbReference type="EMBL" id="OAH51662.1"/>
    </source>
</evidence>
<protein>
    <submittedName>
        <fullName evidence="2">Uncharacterized protein</fullName>
    </submittedName>
</protein>
<dbReference type="Proteomes" id="UP000076998">
    <property type="component" value="Unassembled WGS sequence"/>
</dbReference>
<keyword evidence="1" id="KW-1133">Transmembrane helix</keyword>
<name>A0A177KE43_9MICO</name>
<accession>A0A177KE43</accession>
<feature type="transmembrane region" description="Helical" evidence="1">
    <location>
        <begin position="17"/>
        <end position="36"/>
    </location>
</feature>
<organism evidence="2 3">
    <name type="scientific">Microbacterium oleivorans</name>
    <dbReference type="NCBI Taxonomy" id="273677"/>
    <lineage>
        <taxon>Bacteria</taxon>
        <taxon>Bacillati</taxon>
        <taxon>Actinomycetota</taxon>
        <taxon>Actinomycetes</taxon>
        <taxon>Micrococcales</taxon>
        <taxon>Microbacteriaceae</taxon>
        <taxon>Microbacterium</taxon>
    </lineage>
</organism>
<dbReference type="AlphaFoldDB" id="A0A177KE43"/>
<keyword evidence="1" id="KW-0812">Transmembrane</keyword>
<dbReference type="RefSeq" id="WP_064002168.1">
    <property type="nucleotide sequence ID" value="NZ_LSTV01000001.1"/>
</dbReference>
<evidence type="ECO:0000256" key="1">
    <source>
        <dbReference type="SAM" id="Phobius"/>
    </source>
</evidence>
<gene>
    <name evidence="2" type="ORF">AYL44_05355</name>
</gene>
<dbReference type="EMBL" id="LSTV01000001">
    <property type="protein sequence ID" value="OAH51662.1"/>
    <property type="molecule type" value="Genomic_DNA"/>
</dbReference>
<proteinExistence type="predicted"/>